<comment type="caution">
    <text evidence="2">The sequence shown here is derived from an EMBL/GenBank/DDBJ whole genome shotgun (WGS) entry which is preliminary data.</text>
</comment>
<name>A0A8S1LKK1_9CILI</name>
<sequence length="64" mass="7463">MRDTLQIIYAFGLAFIYVYNGDIYEGEGKDYKIEGQEKDSGQMKVIILAELLMKHWLCLQMVLD</sequence>
<keyword evidence="1" id="KW-1133">Transmembrane helix</keyword>
<proteinExistence type="predicted"/>
<keyword evidence="1" id="KW-0472">Membrane</keyword>
<dbReference type="EMBL" id="CAJJDN010000024">
    <property type="protein sequence ID" value="CAD8068410.1"/>
    <property type="molecule type" value="Genomic_DNA"/>
</dbReference>
<evidence type="ECO:0000313" key="2">
    <source>
        <dbReference type="EMBL" id="CAD8068410.1"/>
    </source>
</evidence>
<feature type="transmembrane region" description="Helical" evidence="1">
    <location>
        <begin position="6"/>
        <end position="24"/>
    </location>
</feature>
<gene>
    <name evidence="2" type="ORF">PSON_ATCC_30995.1.T0240138</name>
</gene>
<keyword evidence="3" id="KW-1185">Reference proteome</keyword>
<keyword evidence="1" id="KW-0812">Transmembrane</keyword>
<accession>A0A8S1LKK1</accession>
<dbReference type="Proteomes" id="UP000692954">
    <property type="component" value="Unassembled WGS sequence"/>
</dbReference>
<organism evidence="2 3">
    <name type="scientific">Paramecium sonneborni</name>
    <dbReference type="NCBI Taxonomy" id="65129"/>
    <lineage>
        <taxon>Eukaryota</taxon>
        <taxon>Sar</taxon>
        <taxon>Alveolata</taxon>
        <taxon>Ciliophora</taxon>
        <taxon>Intramacronucleata</taxon>
        <taxon>Oligohymenophorea</taxon>
        <taxon>Peniculida</taxon>
        <taxon>Parameciidae</taxon>
        <taxon>Paramecium</taxon>
    </lineage>
</organism>
<protein>
    <submittedName>
        <fullName evidence="2">Uncharacterized protein</fullName>
    </submittedName>
</protein>
<evidence type="ECO:0000256" key="1">
    <source>
        <dbReference type="SAM" id="Phobius"/>
    </source>
</evidence>
<evidence type="ECO:0000313" key="3">
    <source>
        <dbReference type="Proteomes" id="UP000692954"/>
    </source>
</evidence>
<reference evidence="2" key="1">
    <citation type="submission" date="2021-01" db="EMBL/GenBank/DDBJ databases">
        <authorList>
            <consortium name="Genoscope - CEA"/>
            <person name="William W."/>
        </authorList>
    </citation>
    <scope>NUCLEOTIDE SEQUENCE</scope>
</reference>
<dbReference type="AlphaFoldDB" id="A0A8S1LKK1"/>